<dbReference type="STRING" id="669874.A0A1E4TQN0"/>
<dbReference type="InterPro" id="IPR013240">
    <property type="entry name" value="DNA-dir_RNA_pol1_su_RPA34"/>
</dbReference>
<dbReference type="PANTHER" id="PTHR28155:SF1">
    <property type="entry name" value="DNA-DIRECTED RNA POLYMERASE I SUBUNIT RPA34.5-DOMAIN-CONTAINING PROTEIN"/>
    <property type="match status" value="1"/>
</dbReference>
<feature type="region of interest" description="Disordered" evidence="1">
    <location>
        <begin position="1"/>
        <end position="43"/>
    </location>
</feature>
<dbReference type="Pfam" id="PF08208">
    <property type="entry name" value="RNA_polI_A34"/>
    <property type="match status" value="1"/>
</dbReference>
<dbReference type="AlphaFoldDB" id="A0A1E4TQN0"/>
<dbReference type="Proteomes" id="UP000094236">
    <property type="component" value="Unassembled WGS sequence"/>
</dbReference>
<dbReference type="EMBL" id="KV454016">
    <property type="protein sequence ID" value="ODV94053.1"/>
    <property type="molecule type" value="Genomic_DNA"/>
</dbReference>
<evidence type="ECO:0000256" key="1">
    <source>
        <dbReference type="SAM" id="MobiDB-lite"/>
    </source>
</evidence>
<feature type="compositionally biased region" description="Basic and acidic residues" evidence="1">
    <location>
        <begin position="34"/>
        <end position="43"/>
    </location>
</feature>
<organism evidence="2 3">
    <name type="scientific">Pachysolen tannophilus NRRL Y-2460</name>
    <dbReference type="NCBI Taxonomy" id="669874"/>
    <lineage>
        <taxon>Eukaryota</taxon>
        <taxon>Fungi</taxon>
        <taxon>Dikarya</taxon>
        <taxon>Ascomycota</taxon>
        <taxon>Saccharomycotina</taxon>
        <taxon>Pichiomycetes</taxon>
        <taxon>Pachysolenaceae</taxon>
        <taxon>Pachysolen</taxon>
    </lineage>
</organism>
<dbReference type="OrthoDB" id="4089784at2759"/>
<dbReference type="InterPro" id="IPR053263">
    <property type="entry name" value="Euk_RPA34_RNAP_subunit"/>
</dbReference>
<accession>A0A1E4TQN0</accession>
<feature type="compositionally biased region" description="Polar residues" evidence="1">
    <location>
        <begin position="1"/>
        <end position="19"/>
    </location>
</feature>
<feature type="compositionally biased region" description="Basic and acidic residues" evidence="1">
    <location>
        <begin position="207"/>
        <end position="218"/>
    </location>
</feature>
<dbReference type="PANTHER" id="PTHR28155">
    <property type="entry name" value="ACR243WP"/>
    <property type="match status" value="1"/>
</dbReference>
<keyword evidence="3" id="KW-1185">Reference proteome</keyword>
<gene>
    <name evidence="2" type="ORF">PACTADRAFT_4010</name>
</gene>
<feature type="compositionally biased region" description="Basic residues" evidence="1">
    <location>
        <begin position="219"/>
        <end position="239"/>
    </location>
</feature>
<evidence type="ECO:0008006" key="4">
    <source>
        <dbReference type="Google" id="ProtNLM"/>
    </source>
</evidence>
<evidence type="ECO:0000313" key="3">
    <source>
        <dbReference type="Proteomes" id="UP000094236"/>
    </source>
</evidence>
<dbReference type="GO" id="GO:0006360">
    <property type="term" value="P:transcription by RNA polymerase I"/>
    <property type="evidence" value="ECO:0007669"/>
    <property type="project" value="InterPro"/>
</dbReference>
<reference evidence="3" key="1">
    <citation type="submission" date="2016-05" db="EMBL/GenBank/DDBJ databases">
        <title>Comparative genomics of biotechnologically important yeasts.</title>
        <authorList>
            <consortium name="DOE Joint Genome Institute"/>
            <person name="Riley R."/>
            <person name="Haridas S."/>
            <person name="Wolfe K.H."/>
            <person name="Lopes M.R."/>
            <person name="Hittinger C.T."/>
            <person name="Goker M."/>
            <person name="Salamov A."/>
            <person name="Wisecaver J."/>
            <person name="Long T.M."/>
            <person name="Aerts A.L."/>
            <person name="Barry K."/>
            <person name="Choi C."/>
            <person name="Clum A."/>
            <person name="Coughlan A.Y."/>
            <person name="Deshpande S."/>
            <person name="Douglass A.P."/>
            <person name="Hanson S.J."/>
            <person name="Klenk H.-P."/>
            <person name="Labutti K."/>
            <person name="Lapidus A."/>
            <person name="Lindquist E."/>
            <person name="Lipzen A."/>
            <person name="Meier-Kolthoff J.P."/>
            <person name="Ohm R.A."/>
            <person name="Otillar R.P."/>
            <person name="Pangilinan J."/>
            <person name="Peng Y."/>
            <person name="Rokas A."/>
            <person name="Rosa C.A."/>
            <person name="Scheuner C."/>
            <person name="Sibirny A.A."/>
            <person name="Slot J.C."/>
            <person name="Stielow J.B."/>
            <person name="Sun H."/>
            <person name="Kurtzman C.P."/>
            <person name="Blackwell M."/>
            <person name="Grigoriev I.V."/>
            <person name="Jeffries T.W."/>
        </authorList>
    </citation>
    <scope>NUCLEOTIDE SEQUENCE [LARGE SCALE GENOMIC DNA]</scope>
    <source>
        <strain evidence="3">NRRL Y-2460</strain>
    </source>
</reference>
<evidence type="ECO:0000313" key="2">
    <source>
        <dbReference type="EMBL" id="ODV94053.1"/>
    </source>
</evidence>
<proteinExistence type="predicted"/>
<dbReference type="Gene3D" id="6.20.250.70">
    <property type="match status" value="1"/>
</dbReference>
<sequence>MSSSKTKSYLSNEYISDSESSGDEVEQEFQPPKNFEELTSKQTSKVDFKNKEVWLFKLPKGLNLKGLSGIPISFDFNSSTVFTTPNDNKQYSLQEDISQEDLTSKSKNSKYTILSSSKKEPAFKVLKNKPINRFYTISEKVSIPDINFEKARIQRKNVIKEENLRMRHFPTGYSAKDFKEAQILGKESSEEPEMEIFEDAKEEQDEKEFKVPKQEQVTKKSKKEKKDKKDKKSKKHSSK</sequence>
<protein>
    <recommendedName>
        <fullName evidence="4">DNA-directed RNA polymerase I subunit RPA34</fullName>
    </recommendedName>
</protein>
<name>A0A1E4TQN0_PACTA</name>
<feature type="compositionally biased region" description="Acidic residues" evidence="1">
    <location>
        <begin position="190"/>
        <end position="206"/>
    </location>
</feature>
<feature type="region of interest" description="Disordered" evidence="1">
    <location>
        <begin position="180"/>
        <end position="239"/>
    </location>
</feature>